<evidence type="ECO:0000259" key="7">
    <source>
        <dbReference type="Pfam" id="PF00460"/>
    </source>
</evidence>
<keyword evidence="9" id="KW-1185">Reference proteome</keyword>
<keyword evidence="8" id="KW-0282">Flagellum</keyword>
<evidence type="ECO:0000256" key="2">
    <source>
        <dbReference type="ARBA" id="ARBA00009677"/>
    </source>
</evidence>
<keyword evidence="4 6" id="KW-0975">Bacterial flagellum</keyword>
<dbReference type="PIRSF" id="PIRSF002889">
    <property type="entry name" value="Rod_FlgB"/>
    <property type="match status" value="1"/>
</dbReference>
<dbReference type="NCBIfam" id="TIGR01396">
    <property type="entry name" value="FlgB"/>
    <property type="match status" value="1"/>
</dbReference>
<sequence length="126" mass="14034">MNDINYNLLRNALNASSMRQEIISSNISNVNTDNYKVGQVQFESLLSQSSNSLKMEQTNDLHIGYDDLSQIDPLVTKRTDTAVKENGNNVDIDMEMTNQAQNSLYYNALVTQLNAKLGLLNTAISS</sequence>
<feature type="domain" description="Flagellar basal body rod protein N-terminal" evidence="7">
    <location>
        <begin position="10"/>
        <end position="36"/>
    </location>
</feature>
<proteinExistence type="inferred from homology"/>
<organism evidence="8 9">
    <name type="scientific">Trichococcus pasteurii</name>
    <dbReference type="NCBI Taxonomy" id="43064"/>
    <lineage>
        <taxon>Bacteria</taxon>
        <taxon>Bacillati</taxon>
        <taxon>Bacillota</taxon>
        <taxon>Bacilli</taxon>
        <taxon>Lactobacillales</taxon>
        <taxon>Carnobacteriaceae</taxon>
        <taxon>Trichococcus</taxon>
    </lineage>
</organism>
<dbReference type="Pfam" id="PF00460">
    <property type="entry name" value="Flg_bb_rod"/>
    <property type="match status" value="1"/>
</dbReference>
<dbReference type="STRING" id="43064.SAMN04488086_11089"/>
<dbReference type="AlphaFoldDB" id="A0A1W1IIM8"/>
<dbReference type="EMBL" id="FWEY01000009">
    <property type="protein sequence ID" value="SLM52842.1"/>
    <property type="molecule type" value="Genomic_DNA"/>
</dbReference>
<evidence type="ECO:0000256" key="1">
    <source>
        <dbReference type="ARBA" id="ARBA00004117"/>
    </source>
</evidence>
<evidence type="ECO:0000256" key="4">
    <source>
        <dbReference type="ARBA" id="ARBA00023143"/>
    </source>
</evidence>
<protein>
    <recommendedName>
        <fullName evidence="3 6">Flagellar basal body rod protein FlgB</fullName>
    </recommendedName>
</protein>
<evidence type="ECO:0000313" key="9">
    <source>
        <dbReference type="Proteomes" id="UP000195985"/>
    </source>
</evidence>
<dbReference type="InterPro" id="IPR019776">
    <property type="entry name" value="Flagellar_basal_body_rod_CS"/>
</dbReference>
<dbReference type="GO" id="GO:0030694">
    <property type="term" value="C:bacterial-type flagellum basal body, rod"/>
    <property type="evidence" value="ECO:0007669"/>
    <property type="project" value="InterPro"/>
</dbReference>
<evidence type="ECO:0000313" key="8">
    <source>
        <dbReference type="EMBL" id="SLM52842.1"/>
    </source>
</evidence>
<comment type="function">
    <text evidence="5 6">Structural component of flagellum, the bacterial motility apparatus. Part of the rod structure of flagellar basal body.</text>
</comment>
<comment type="subunit">
    <text evidence="6">The basal body constitutes a major portion of the flagellar organelle and consists of a number of rings mounted on a central rod.</text>
</comment>
<evidence type="ECO:0000256" key="5">
    <source>
        <dbReference type="ARBA" id="ARBA00024934"/>
    </source>
</evidence>
<dbReference type="InterPro" id="IPR006300">
    <property type="entry name" value="FlgB"/>
</dbReference>
<evidence type="ECO:0000256" key="6">
    <source>
        <dbReference type="PIRNR" id="PIRNR002889"/>
    </source>
</evidence>
<keyword evidence="8" id="KW-0969">Cilium</keyword>
<dbReference type="Proteomes" id="UP000195985">
    <property type="component" value="Unassembled WGS sequence"/>
</dbReference>
<reference evidence="9" key="1">
    <citation type="submission" date="2016-04" db="EMBL/GenBank/DDBJ databases">
        <authorList>
            <person name="Strepis N."/>
        </authorList>
    </citation>
    <scope>NUCLEOTIDE SEQUENCE [LARGE SCALE GENOMIC DNA]</scope>
</reference>
<comment type="subcellular location">
    <subcellularLocation>
        <location evidence="1 6">Bacterial flagellum basal body</location>
    </subcellularLocation>
</comment>
<dbReference type="PROSITE" id="PS00588">
    <property type="entry name" value="FLAGELLA_BB_ROD"/>
    <property type="match status" value="1"/>
</dbReference>
<accession>A0A1W1IIM8</accession>
<gene>
    <name evidence="8" type="ORF">TPAS_2550</name>
</gene>
<dbReference type="GO" id="GO:0071973">
    <property type="term" value="P:bacterial-type flagellum-dependent cell motility"/>
    <property type="evidence" value="ECO:0007669"/>
    <property type="project" value="InterPro"/>
</dbReference>
<dbReference type="InterPro" id="IPR001444">
    <property type="entry name" value="Flag_bb_rod_N"/>
</dbReference>
<keyword evidence="8" id="KW-0966">Cell projection</keyword>
<dbReference type="RefSeq" id="WP_086943584.1">
    <property type="nucleotide sequence ID" value="NZ_FONM01000010.1"/>
</dbReference>
<dbReference type="OrthoDB" id="9792068at2"/>
<name>A0A1W1IIM8_9LACT</name>
<evidence type="ECO:0000256" key="3">
    <source>
        <dbReference type="ARBA" id="ARBA00014376"/>
    </source>
</evidence>
<comment type="similarity">
    <text evidence="2 6">Belongs to the flagella basal body rod proteins family.</text>
</comment>